<sequence>MTSKLTALSRWLNDQEWTTGSEFSRKRFYSCVKTVLNADPGYTITSQDVEDYIINEFRNHSDLTLVASLAKVAAIEFGAIQAFCKANALSV</sequence>
<protein>
    <submittedName>
        <fullName evidence="1">Uncharacterized protein</fullName>
    </submittedName>
</protein>
<dbReference type="RefSeq" id="WP_318061807.1">
    <property type="nucleotide sequence ID" value="NZ_JAWPAZ010000007.1"/>
</dbReference>
<accession>A0ABD5H4K6</accession>
<organism evidence="1 2">
    <name type="scientific">Citrobacter portucalensis</name>
    <dbReference type="NCBI Taxonomy" id="1639133"/>
    <lineage>
        <taxon>Bacteria</taxon>
        <taxon>Pseudomonadati</taxon>
        <taxon>Pseudomonadota</taxon>
        <taxon>Gammaproteobacteria</taxon>
        <taxon>Enterobacterales</taxon>
        <taxon>Enterobacteriaceae</taxon>
        <taxon>Citrobacter</taxon>
        <taxon>Citrobacter freundii complex</taxon>
    </lineage>
</organism>
<evidence type="ECO:0000313" key="1">
    <source>
        <dbReference type="EMBL" id="MDW2636016.1"/>
    </source>
</evidence>
<dbReference type="EMBL" id="JAWPAZ010000007">
    <property type="protein sequence ID" value="MDW2636016.1"/>
    <property type="molecule type" value="Genomic_DNA"/>
</dbReference>
<reference evidence="1 2" key="1">
    <citation type="submission" date="2023-10" db="EMBL/GenBank/DDBJ databases">
        <title>Fecal carriage and genetic characteristics of carbapenem-resistant Enterobacterales among healthy adults from four provinces of China.</title>
        <authorList>
            <person name="Li Y."/>
            <person name="Zhang R."/>
        </authorList>
    </citation>
    <scope>NUCLEOTIDE SEQUENCE [LARGE SCALE GENOMIC DNA]</scope>
    <source>
        <strain evidence="1 2">HN-71</strain>
    </source>
</reference>
<proteinExistence type="predicted"/>
<evidence type="ECO:0000313" key="2">
    <source>
        <dbReference type="Proteomes" id="UP001269984"/>
    </source>
</evidence>
<name>A0ABD5H4K6_9ENTR</name>
<gene>
    <name evidence="1" type="ORF">RYZ90_19410</name>
</gene>
<dbReference type="Proteomes" id="UP001269984">
    <property type="component" value="Unassembled WGS sequence"/>
</dbReference>
<comment type="caution">
    <text evidence="1">The sequence shown here is derived from an EMBL/GenBank/DDBJ whole genome shotgun (WGS) entry which is preliminary data.</text>
</comment>
<dbReference type="AlphaFoldDB" id="A0ABD5H4K6"/>